<evidence type="ECO:0000256" key="1">
    <source>
        <dbReference type="SAM" id="MobiDB-lite"/>
    </source>
</evidence>
<dbReference type="EMBL" id="BGPR01010174">
    <property type="protein sequence ID" value="GBN44653.1"/>
    <property type="molecule type" value="Genomic_DNA"/>
</dbReference>
<sequence>MNKEGSKVSPSTSAERNDNWYYRSDSISLSRPESASSHSSITPYEVKSPTNTATKIKCIEISRTEREISRKREVIQSFDEIEVMHSDGLGNTPQCIQEMIKKRQLEEELETLEDRLLTIGICPLMDCQKLHTALINTMDTDKQVRSISPTDDDFKTVPARKAAKIMKSTELPEISISNKFKDLMEIDTDNNNSKTEETKIQMPAINLKIDANYNLTLQEINRLYPDTQNKLVKGFISIQATSNDHRNSIIEYLKNNNKEFVLSEAYADRPLKVVIKDLPVEQNKEELKQILEELNFKIVRISQLKNYRLKTYHPIFLIEVAKTNNHLNIYNLKTIKHLQVKVETYRKKNRAIICYKCNRFFHTA</sequence>
<accession>A0A4Y2P131</accession>
<evidence type="ECO:0000313" key="4">
    <source>
        <dbReference type="EMBL" id="GBN44661.1"/>
    </source>
</evidence>
<name>A0A4Y2P131_ARAVE</name>
<comment type="caution">
    <text evidence="3">The sequence shown here is derived from an EMBL/GenBank/DDBJ whole genome shotgun (WGS) entry which is preliminary data.</text>
</comment>
<gene>
    <name evidence="4" type="ORF">AVEN_211196_1</name>
    <name evidence="3" type="ORF">AVEN_69489_1</name>
</gene>
<feature type="region of interest" description="Disordered" evidence="1">
    <location>
        <begin position="1"/>
        <end position="46"/>
    </location>
</feature>
<dbReference type="InterPro" id="IPR006579">
    <property type="entry name" value="Pre_C2HC_dom"/>
</dbReference>
<protein>
    <recommendedName>
        <fullName evidence="2">Pre-C2HC domain-containing protein</fullName>
    </recommendedName>
</protein>
<evidence type="ECO:0000259" key="2">
    <source>
        <dbReference type="Pfam" id="PF07530"/>
    </source>
</evidence>
<proteinExistence type="predicted"/>
<dbReference type="Pfam" id="PF07530">
    <property type="entry name" value="PRE_C2HC"/>
    <property type="match status" value="1"/>
</dbReference>
<feature type="domain" description="Pre-C2HC" evidence="2">
    <location>
        <begin position="285"/>
        <end position="349"/>
    </location>
</feature>
<dbReference type="EMBL" id="BGPR01010176">
    <property type="protein sequence ID" value="GBN44661.1"/>
    <property type="molecule type" value="Genomic_DNA"/>
</dbReference>
<dbReference type="Proteomes" id="UP000499080">
    <property type="component" value="Unassembled WGS sequence"/>
</dbReference>
<dbReference type="AlphaFoldDB" id="A0A4Y2P131"/>
<feature type="compositionally biased region" description="Polar residues" evidence="1">
    <location>
        <begin position="25"/>
        <end position="46"/>
    </location>
</feature>
<evidence type="ECO:0000313" key="3">
    <source>
        <dbReference type="EMBL" id="GBN44653.1"/>
    </source>
</evidence>
<evidence type="ECO:0000313" key="5">
    <source>
        <dbReference type="Proteomes" id="UP000499080"/>
    </source>
</evidence>
<organism evidence="3 5">
    <name type="scientific">Araneus ventricosus</name>
    <name type="common">Orbweaver spider</name>
    <name type="synonym">Epeira ventricosa</name>
    <dbReference type="NCBI Taxonomy" id="182803"/>
    <lineage>
        <taxon>Eukaryota</taxon>
        <taxon>Metazoa</taxon>
        <taxon>Ecdysozoa</taxon>
        <taxon>Arthropoda</taxon>
        <taxon>Chelicerata</taxon>
        <taxon>Arachnida</taxon>
        <taxon>Araneae</taxon>
        <taxon>Araneomorphae</taxon>
        <taxon>Entelegynae</taxon>
        <taxon>Araneoidea</taxon>
        <taxon>Araneidae</taxon>
        <taxon>Araneus</taxon>
    </lineage>
</organism>
<reference evidence="3 5" key="1">
    <citation type="journal article" date="2019" name="Sci. Rep.">
        <title>Orb-weaving spider Araneus ventricosus genome elucidates the spidroin gene catalogue.</title>
        <authorList>
            <person name="Kono N."/>
            <person name="Nakamura H."/>
            <person name="Ohtoshi R."/>
            <person name="Moran D.A.P."/>
            <person name="Shinohara A."/>
            <person name="Yoshida Y."/>
            <person name="Fujiwara M."/>
            <person name="Mori M."/>
            <person name="Tomita M."/>
            <person name="Arakawa K."/>
        </authorList>
    </citation>
    <scope>NUCLEOTIDE SEQUENCE [LARGE SCALE GENOMIC DNA]</scope>
</reference>
<keyword evidence="5" id="KW-1185">Reference proteome</keyword>